<dbReference type="InterPro" id="IPR000794">
    <property type="entry name" value="Beta-ketoacyl_synthase"/>
</dbReference>
<keyword evidence="1" id="KW-0808">Transferase</keyword>
<evidence type="ECO:0000313" key="4">
    <source>
        <dbReference type="Proteomes" id="UP000236754"/>
    </source>
</evidence>
<sequence>MGIVITQWDAVSPFGTGRDAFTEGLWSGASPTAALDPEQWPAPPDPHACLVPDFSPRQALGKGTRVMDRVTALAAVAVGRLLEGTDEPAPDAPEQTGLVLGTTTGSVQSMTDFTRESLQGARPFYVDPARMPNTVMNCAAGQCAIRYRLRGPNATVAGGRAAGLLALSYQRRLMGCGRARKVVCGAAEEFSVTRSWLEHHARPVGAGPVLLGEGCAVLLSEDAPSGPALAELLAVRSQVYHGEDPADALRQVTLRTLVSAGVGADEVWAVSPSCPPGPAGETERAVLADLFGPGALQRLPQLPFGDTGAASAAFQLVSVLSALDRVPEAAGRPAVVSSVDRDGTVACAVLRLGERHSAARPPRG</sequence>
<name>A0A1H6C6C8_9ACTN</name>
<dbReference type="GO" id="GO:0004315">
    <property type="term" value="F:3-oxoacyl-[acyl-carrier-protein] synthase activity"/>
    <property type="evidence" value="ECO:0007669"/>
    <property type="project" value="TreeGrafter"/>
</dbReference>
<feature type="domain" description="Beta-ketoacyl synthase-like N-terminal" evidence="2">
    <location>
        <begin position="3"/>
        <end position="189"/>
    </location>
</feature>
<dbReference type="Proteomes" id="UP000236754">
    <property type="component" value="Unassembled WGS sequence"/>
</dbReference>
<dbReference type="OrthoDB" id="7061549at2"/>
<dbReference type="PANTHER" id="PTHR11712">
    <property type="entry name" value="POLYKETIDE SYNTHASE-RELATED"/>
    <property type="match status" value="1"/>
</dbReference>
<evidence type="ECO:0000313" key="3">
    <source>
        <dbReference type="EMBL" id="SEG68550.1"/>
    </source>
</evidence>
<dbReference type="RefSeq" id="WP_103887214.1">
    <property type="nucleotide sequence ID" value="NZ_FNVU01000008.1"/>
</dbReference>
<organism evidence="3 4">
    <name type="scientific">Actinacidiphila yanglinensis</name>
    <dbReference type="NCBI Taxonomy" id="310779"/>
    <lineage>
        <taxon>Bacteria</taxon>
        <taxon>Bacillati</taxon>
        <taxon>Actinomycetota</taxon>
        <taxon>Actinomycetes</taxon>
        <taxon>Kitasatosporales</taxon>
        <taxon>Streptomycetaceae</taxon>
        <taxon>Actinacidiphila</taxon>
    </lineage>
</organism>
<evidence type="ECO:0000259" key="2">
    <source>
        <dbReference type="Pfam" id="PF00109"/>
    </source>
</evidence>
<dbReference type="Gene3D" id="3.40.47.10">
    <property type="match status" value="1"/>
</dbReference>
<dbReference type="InterPro" id="IPR016039">
    <property type="entry name" value="Thiolase-like"/>
</dbReference>
<dbReference type="Pfam" id="PF00109">
    <property type="entry name" value="ketoacyl-synt"/>
    <property type="match status" value="1"/>
</dbReference>
<evidence type="ECO:0000256" key="1">
    <source>
        <dbReference type="ARBA" id="ARBA00022679"/>
    </source>
</evidence>
<dbReference type="EMBL" id="FNVU01000008">
    <property type="protein sequence ID" value="SEG68550.1"/>
    <property type="molecule type" value="Genomic_DNA"/>
</dbReference>
<dbReference type="SUPFAM" id="SSF53901">
    <property type="entry name" value="Thiolase-like"/>
    <property type="match status" value="1"/>
</dbReference>
<gene>
    <name evidence="3" type="ORF">SAMN05216223_108104</name>
</gene>
<dbReference type="AlphaFoldDB" id="A0A1H6C6C8"/>
<dbReference type="GO" id="GO:0006633">
    <property type="term" value="P:fatty acid biosynthetic process"/>
    <property type="evidence" value="ECO:0007669"/>
    <property type="project" value="TreeGrafter"/>
</dbReference>
<keyword evidence="4" id="KW-1185">Reference proteome</keyword>
<dbReference type="InterPro" id="IPR014030">
    <property type="entry name" value="Ketoacyl_synth_N"/>
</dbReference>
<dbReference type="PANTHER" id="PTHR11712:SF336">
    <property type="entry name" value="3-OXOACYL-[ACYL-CARRIER-PROTEIN] SYNTHASE, MITOCHONDRIAL"/>
    <property type="match status" value="1"/>
</dbReference>
<proteinExistence type="predicted"/>
<accession>A0A1H6C6C8</accession>
<reference evidence="3 4" key="1">
    <citation type="submission" date="2016-10" db="EMBL/GenBank/DDBJ databases">
        <authorList>
            <person name="de Groot N.N."/>
        </authorList>
    </citation>
    <scope>NUCLEOTIDE SEQUENCE [LARGE SCALE GENOMIC DNA]</scope>
    <source>
        <strain evidence="3 4">CGMCC 4.2023</strain>
    </source>
</reference>
<protein>
    <submittedName>
        <fullName evidence="3">3-oxoacyl-[acyl-carrier-protein] synthase II</fullName>
    </submittedName>
</protein>